<dbReference type="EMBL" id="AFWF01000308">
    <property type="protein sequence ID" value="EGU30519.1"/>
    <property type="molecule type" value="Genomic_DNA"/>
</dbReference>
<dbReference type="AlphaFoldDB" id="F9S842"/>
<comment type="caution">
    <text evidence="2">The sequence shown here is derived from an EMBL/GenBank/DDBJ whole genome shotgun (WGS) entry which is preliminary data.</text>
</comment>
<accession>F9S842</accession>
<name>F9S842_9VIBR</name>
<organism evidence="2 3">
    <name type="scientific">Vibrio ichthyoenteri ATCC 700023</name>
    <dbReference type="NCBI Taxonomy" id="870968"/>
    <lineage>
        <taxon>Bacteria</taxon>
        <taxon>Pseudomonadati</taxon>
        <taxon>Pseudomonadota</taxon>
        <taxon>Gammaproteobacteria</taxon>
        <taxon>Vibrionales</taxon>
        <taxon>Vibrionaceae</taxon>
        <taxon>Vibrio</taxon>
    </lineage>
</organism>
<reference evidence="2 3" key="1">
    <citation type="journal article" date="2012" name="Int. J. Syst. Evol. Microbiol.">
        <title>Vibrio caribbeanicus sp. nov., isolated from the marine sponge Scleritoderma cyanea.</title>
        <authorList>
            <person name="Hoffmann M."/>
            <person name="Monday S.R."/>
            <person name="Allard M.W."/>
            <person name="Strain E.A."/>
            <person name="Whittaker P."/>
            <person name="Naum M."/>
            <person name="McCarthy P.J."/>
            <person name="Lopez J.V."/>
            <person name="Fischer M."/>
            <person name="Brown E.W."/>
        </authorList>
    </citation>
    <scope>NUCLEOTIDE SEQUENCE [LARGE SCALE GENOMIC DNA]</scope>
    <source>
        <strain evidence="2 3">ATCC 700023</strain>
    </source>
</reference>
<feature type="transmembrane region" description="Helical" evidence="1">
    <location>
        <begin position="211"/>
        <end position="231"/>
    </location>
</feature>
<feature type="transmembrane region" description="Helical" evidence="1">
    <location>
        <begin position="185"/>
        <end position="205"/>
    </location>
</feature>
<sequence length="417" mass="48257">MPIEQYSFWDYFILIVGGVLVLFYLIYLPYSVIKSKKAINQLAKTTPNRQLTLKEQQVLYLIYGKKLPIGPVFNIEGYSSIFMSKKWDDYREFLVGPYRVFGSHLKPFLQDQGNVKAEIYIHQKKSYLLSANDKTIIEHFAAQWQTRFSPTGIADVVNIEIIANRASTAEERQQLKILAIKPKRLFRSLGVFFFSFFSFVIFCFALQTTPYFSSILPVCALPVLLFVYRYYRKCPFAHSIEKTVRLAQGTVVGNEGRKVWFSGSAEHAPEDPALCFIVPTEKERLSLATGQRVQFGFIASPAVTPYLQVETTVEDYHPRIVFIDGAFDAGKEFNETPFIAWRYPYFALLLGLNPLLVSVPILLDSEQSADYFVHWPFYLHLALGFFWLMIGSGMLLYRYWIYKRQQRKNFVTKNHGI</sequence>
<evidence type="ECO:0000313" key="2">
    <source>
        <dbReference type="EMBL" id="EGU30519.1"/>
    </source>
</evidence>
<keyword evidence="1" id="KW-0472">Membrane</keyword>
<dbReference type="RefSeq" id="WP_006714648.1">
    <property type="nucleotide sequence ID" value="NZ_AFWF01000308.1"/>
</dbReference>
<evidence type="ECO:0000313" key="3">
    <source>
        <dbReference type="Proteomes" id="UP000004605"/>
    </source>
</evidence>
<feature type="transmembrane region" description="Helical" evidence="1">
    <location>
        <begin position="375"/>
        <end position="397"/>
    </location>
</feature>
<protein>
    <submittedName>
        <fullName evidence="2">Uncharacterized protein</fullName>
    </submittedName>
</protein>
<dbReference type="OrthoDB" id="5884141at2"/>
<keyword evidence="1" id="KW-1133">Transmembrane helix</keyword>
<feature type="transmembrane region" description="Helical" evidence="1">
    <location>
        <begin position="6"/>
        <end position="27"/>
    </location>
</feature>
<dbReference type="Proteomes" id="UP000004605">
    <property type="component" value="Unassembled WGS sequence"/>
</dbReference>
<proteinExistence type="predicted"/>
<evidence type="ECO:0000256" key="1">
    <source>
        <dbReference type="SAM" id="Phobius"/>
    </source>
</evidence>
<keyword evidence="3" id="KW-1185">Reference proteome</keyword>
<feature type="transmembrane region" description="Helical" evidence="1">
    <location>
        <begin position="343"/>
        <end position="363"/>
    </location>
</feature>
<keyword evidence="1" id="KW-0812">Transmembrane</keyword>
<gene>
    <name evidence="2" type="ORF">VII00023_10934</name>
</gene>